<comment type="caution">
    <text evidence="8">The sequence shown here is derived from an EMBL/GenBank/DDBJ whole genome shotgun (WGS) entry which is preliminary data.</text>
</comment>
<comment type="similarity">
    <text evidence="2">Belongs to the ABC transporter superfamily.</text>
</comment>
<organism evidence="8 9">
    <name type="scientific">Saccharopolyspora gregorii</name>
    <dbReference type="NCBI Taxonomy" id="33914"/>
    <lineage>
        <taxon>Bacteria</taxon>
        <taxon>Bacillati</taxon>
        <taxon>Actinomycetota</taxon>
        <taxon>Actinomycetes</taxon>
        <taxon>Pseudonocardiales</taxon>
        <taxon>Pseudonocardiaceae</taxon>
        <taxon>Saccharopolyspora</taxon>
    </lineage>
</organism>
<evidence type="ECO:0000256" key="3">
    <source>
        <dbReference type="ARBA" id="ARBA00022448"/>
    </source>
</evidence>
<reference evidence="9" key="1">
    <citation type="journal article" date="2019" name="Int. J. Syst. Evol. Microbiol.">
        <title>The Global Catalogue of Microorganisms (GCM) 10K type strain sequencing project: providing services to taxonomists for standard genome sequencing and annotation.</title>
        <authorList>
            <consortium name="The Broad Institute Genomics Platform"/>
            <consortium name="The Broad Institute Genome Sequencing Center for Infectious Disease"/>
            <person name="Wu L."/>
            <person name="Ma J."/>
        </authorList>
    </citation>
    <scope>NUCLEOTIDE SEQUENCE [LARGE SCALE GENOMIC DNA]</scope>
    <source>
        <strain evidence="9">JCM 9687</strain>
    </source>
</reference>
<feature type="region of interest" description="Disordered" evidence="7">
    <location>
        <begin position="209"/>
        <end position="229"/>
    </location>
</feature>
<evidence type="ECO:0000313" key="8">
    <source>
        <dbReference type="EMBL" id="GAA3363021.1"/>
    </source>
</evidence>
<proteinExistence type="inferred from homology"/>
<sequence length="229" mass="23853">MPGTDVIAEGLSVRGGRGPVFENVSTAVEAGGALLVRGPASSGRTSLLLALSGRMRFVSGAVRVGQHYLPREAAAVRETVALARAGPACQLEDRLRVDDLIAERCWIDRVDRPAVSAAFDLVGIDVPGRVRVEDLDSVANVLLTVALAVARGPGAVVVDEPDDGCAREGRARVWSGLARVRESGITLLLSGTDPTPNLPDAVPVVLPQRSGERLAGAERAERNGGRGAT</sequence>
<evidence type="ECO:0000256" key="2">
    <source>
        <dbReference type="ARBA" id="ARBA00005417"/>
    </source>
</evidence>
<evidence type="ECO:0000256" key="5">
    <source>
        <dbReference type="ARBA" id="ARBA00022840"/>
    </source>
</evidence>
<keyword evidence="6" id="KW-0046">Antibiotic resistance</keyword>
<accession>A0ABP6RXY5</accession>
<dbReference type="PANTHER" id="PTHR42711">
    <property type="entry name" value="ABC TRANSPORTER ATP-BINDING PROTEIN"/>
    <property type="match status" value="1"/>
</dbReference>
<keyword evidence="9" id="KW-1185">Reference proteome</keyword>
<dbReference type="Proteomes" id="UP001500483">
    <property type="component" value="Unassembled WGS sequence"/>
</dbReference>
<evidence type="ECO:0000313" key="9">
    <source>
        <dbReference type="Proteomes" id="UP001500483"/>
    </source>
</evidence>
<protein>
    <recommendedName>
        <fullName evidence="10">ATP-binding cassette domain-containing protein</fullName>
    </recommendedName>
</protein>
<keyword evidence="4" id="KW-0547">Nucleotide-binding</keyword>
<keyword evidence="3" id="KW-0813">Transport</keyword>
<dbReference type="InterPro" id="IPR050763">
    <property type="entry name" value="ABC_transporter_ATP-binding"/>
</dbReference>
<dbReference type="SUPFAM" id="SSF52540">
    <property type="entry name" value="P-loop containing nucleoside triphosphate hydrolases"/>
    <property type="match status" value="1"/>
</dbReference>
<gene>
    <name evidence="8" type="ORF">GCM10020366_53290</name>
</gene>
<name>A0ABP6RXY5_9PSEU</name>
<evidence type="ECO:0000256" key="1">
    <source>
        <dbReference type="ARBA" id="ARBA00004202"/>
    </source>
</evidence>
<evidence type="ECO:0008006" key="10">
    <source>
        <dbReference type="Google" id="ProtNLM"/>
    </source>
</evidence>
<feature type="compositionally biased region" description="Basic and acidic residues" evidence="7">
    <location>
        <begin position="210"/>
        <end position="229"/>
    </location>
</feature>
<dbReference type="EMBL" id="BAAAYK010000038">
    <property type="protein sequence ID" value="GAA3363021.1"/>
    <property type="molecule type" value="Genomic_DNA"/>
</dbReference>
<evidence type="ECO:0000256" key="7">
    <source>
        <dbReference type="SAM" id="MobiDB-lite"/>
    </source>
</evidence>
<evidence type="ECO:0000256" key="6">
    <source>
        <dbReference type="ARBA" id="ARBA00023251"/>
    </source>
</evidence>
<dbReference type="PANTHER" id="PTHR42711:SF5">
    <property type="entry name" value="ABC TRANSPORTER ATP-BINDING PROTEIN NATA"/>
    <property type="match status" value="1"/>
</dbReference>
<comment type="subcellular location">
    <subcellularLocation>
        <location evidence="1">Cell membrane</location>
        <topology evidence="1">Peripheral membrane protein</topology>
    </subcellularLocation>
</comment>
<dbReference type="RefSeq" id="WP_344930179.1">
    <property type="nucleotide sequence ID" value="NZ_BAAAYK010000038.1"/>
</dbReference>
<evidence type="ECO:0000256" key="4">
    <source>
        <dbReference type="ARBA" id="ARBA00022741"/>
    </source>
</evidence>
<keyword evidence="5" id="KW-0067">ATP-binding</keyword>
<dbReference type="InterPro" id="IPR027417">
    <property type="entry name" value="P-loop_NTPase"/>
</dbReference>
<dbReference type="Gene3D" id="3.40.50.300">
    <property type="entry name" value="P-loop containing nucleotide triphosphate hydrolases"/>
    <property type="match status" value="1"/>
</dbReference>